<comment type="caution">
    <text evidence="3">The sequence shown here is derived from an EMBL/GenBank/DDBJ whole genome shotgun (WGS) entry which is preliminary data.</text>
</comment>
<dbReference type="Proteomes" id="UP001237642">
    <property type="component" value="Unassembled WGS sequence"/>
</dbReference>
<dbReference type="EMBL" id="JAUIZM010000006">
    <property type="protein sequence ID" value="KAK1381013.1"/>
    <property type="molecule type" value="Genomic_DNA"/>
</dbReference>
<proteinExistence type="predicted"/>
<keyword evidence="4" id="KW-1185">Reference proteome</keyword>
<gene>
    <name evidence="3" type="ORF">POM88_027757</name>
</gene>
<feature type="region of interest" description="Disordered" evidence="1">
    <location>
        <begin position="353"/>
        <end position="373"/>
    </location>
</feature>
<feature type="domain" description="Arabidopsis retrotransposon Orf1 C-terminal" evidence="2">
    <location>
        <begin position="100"/>
        <end position="262"/>
    </location>
</feature>
<dbReference type="AlphaFoldDB" id="A0AAD8IAT9"/>
<reference evidence="3" key="2">
    <citation type="submission" date="2023-05" db="EMBL/GenBank/DDBJ databases">
        <authorList>
            <person name="Schelkunov M.I."/>
        </authorList>
    </citation>
    <scope>NUCLEOTIDE SEQUENCE</scope>
    <source>
        <strain evidence="3">Hsosn_3</strain>
        <tissue evidence="3">Leaf</tissue>
    </source>
</reference>
<evidence type="ECO:0000313" key="4">
    <source>
        <dbReference type="Proteomes" id="UP001237642"/>
    </source>
</evidence>
<organism evidence="3 4">
    <name type="scientific">Heracleum sosnowskyi</name>
    <dbReference type="NCBI Taxonomy" id="360622"/>
    <lineage>
        <taxon>Eukaryota</taxon>
        <taxon>Viridiplantae</taxon>
        <taxon>Streptophyta</taxon>
        <taxon>Embryophyta</taxon>
        <taxon>Tracheophyta</taxon>
        <taxon>Spermatophyta</taxon>
        <taxon>Magnoliopsida</taxon>
        <taxon>eudicotyledons</taxon>
        <taxon>Gunneridae</taxon>
        <taxon>Pentapetalae</taxon>
        <taxon>asterids</taxon>
        <taxon>campanulids</taxon>
        <taxon>Apiales</taxon>
        <taxon>Apiaceae</taxon>
        <taxon>Apioideae</taxon>
        <taxon>apioid superclade</taxon>
        <taxon>Tordylieae</taxon>
        <taxon>Tordyliinae</taxon>
        <taxon>Heracleum</taxon>
    </lineage>
</organism>
<evidence type="ECO:0000256" key="1">
    <source>
        <dbReference type="SAM" id="MobiDB-lite"/>
    </source>
</evidence>
<dbReference type="Pfam" id="PF03078">
    <property type="entry name" value="ATHILA"/>
    <property type="match status" value="1"/>
</dbReference>
<reference evidence="3" key="1">
    <citation type="submission" date="2023-02" db="EMBL/GenBank/DDBJ databases">
        <title>Genome of toxic invasive species Heracleum sosnowskyi carries increased number of genes despite the absence of recent whole-genome duplications.</title>
        <authorList>
            <person name="Schelkunov M."/>
            <person name="Shtratnikova V."/>
            <person name="Makarenko M."/>
            <person name="Klepikova A."/>
            <person name="Omelchenko D."/>
            <person name="Novikova G."/>
            <person name="Obukhova E."/>
            <person name="Bogdanov V."/>
            <person name="Penin A."/>
            <person name="Logacheva M."/>
        </authorList>
    </citation>
    <scope>NUCLEOTIDE SEQUENCE</scope>
    <source>
        <strain evidence="3">Hsosn_3</strain>
        <tissue evidence="3">Leaf</tissue>
    </source>
</reference>
<sequence length="420" mass="48255">MYHTLLRLTHPFCKNQAVPAAFTPSAVLKVPNYNNHSCVRSINLLCYVVLIMTRATTFKKPVKKKQKTTDTIAAPATPVAHAIQKFPIVKYVGDNQRKLYTILSKRPVFPNKYVDTFSLDLLDCHEEFTHKLAQIGWIDLFNMDEPAFSNLTYEFLSSLTVKDDSTLSFRIANIQHEVTKSGLTKMFDWQLIEQQAPPENYATPFWLKITGLPSTETYVPQLANSSEIMSPCYRYFTRLMSYTLYGRGKSHGRLQKGELELLYYFDTGIPVDWTTLLINRLMYQANKADVAIVIGGFITRIAEELGVFYCDTTSLKRVEGWASKLDKEYLIGMHLLRRDNHSRQRLLLVPHKRDPTESGEVIPEENEPRNSSEEQVAHLLKGQDELQSRQAKILQNQESMGKQLGEMFAFMQQHFQHSTS</sequence>
<protein>
    <recommendedName>
        <fullName evidence="2">Arabidopsis retrotransposon Orf1 C-terminal domain-containing protein</fullName>
    </recommendedName>
</protein>
<evidence type="ECO:0000259" key="2">
    <source>
        <dbReference type="Pfam" id="PF03078"/>
    </source>
</evidence>
<evidence type="ECO:0000313" key="3">
    <source>
        <dbReference type="EMBL" id="KAK1381013.1"/>
    </source>
</evidence>
<dbReference type="InterPro" id="IPR004312">
    <property type="entry name" value="ATHILA_Orf1_C"/>
</dbReference>
<accession>A0AAD8IAT9</accession>
<name>A0AAD8IAT9_9APIA</name>